<dbReference type="SUPFAM" id="SSF51230">
    <property type="entry name" value="Single hybrid motif"/>
    <property type="match status" value="1"/>
</dbReference>
<protein>
    <recommendedName>
        <fullName evidence="3">Lipoyl-binding domain-containing protein</fullName>
    </recommendedName>
</protein>
<name>A0A1G2BVW6_9BACT</name>
<dbReference type="Proteomes" id="UP000177626">
    <property type="component" value="Unassembled WGS sequence"/>
</dbReference>
<dbReference type="InterPro" id="IPR011053">
    <property type="entry name" value="Single_hybrid_motif"/>
</dbReference>
<accession>A0A1G2BVW6</accession>
<comment type="caution">
    <text evidence="1">The sequence shown here is derived from an EMBL/GenBank/DDBJ whole genome shotgun (WGS) entry which is preliminary data.</text>
</comment>
<evidence type="ECO:0000313" key="1">
    <source>
        <dbReference type="EMBL" id="OGY93293.1"/>
    </source>
</evidence>
<organism evidence="1 2">
    <name type="scientific">Candidatus Komeilibacteria bacterium RIFOXYC1_FULL_37_11</name>
    <dbReference type="NCBI Taxonomy" id="1798555"/>
    <lineage>
        <taxon>Bacteria</taxon>
        <taxon>Candidatus Komeiliibacteriota</taxon>
    </lineage>
</organism>
<dbReference type="Gene3D" id="2.40.50.100">
    <property type="match status" value="1"/>
</dbReference>
<proteinExistence type="predicted"/>
<gene>
    <name evidence="1" type="ORF">A2406_00880</name>
</gene>
<sequence length="162" mass="18174">MFFLIISVLILALIFGPIRHYYKIPDVCSIRDLLKNTKISYLEISSQFFFSQKTVSFHNHLESAAPIEVVPKMLAKGLICEIRSEMVGTFTWAKAEDGKPIIYLGRTVKKDEIVGFITALRIPTPILSSIDGKIVGLPIMDNCPVQYGELLMLIEKKGNSLV</sequence>
<dbReference type="EMBL" id="MHKQ01000024">
    <property type="protein sequence ID" value="OGY93293.1"/>
    <property type="molecule type" value="Genomic_DNA"/>
</dbReference>
<reference evidence="1 2" key="1">
    <citation type="journal article" date="2016" name="Nat. Commun.">
        <title>Thousands of microbial genomes shed light on interconnected biogeochemical processes in an aquifer system.</title>
        <authorList>
            <person name="Anantharaman K."/>
            <person name="Brown C.T."/>
            <person name="Hug L.A."/>
            <person name="Sharon I."/>
            <person name="Castelle C.J."/>
            <person name="Probst A.J."/>
            <person name="Thomas B.C."/>
            <person name="Singh A."/>
            <person name="Wilkins M.J."/>
            <person name="Karaoz U."/>
            <person name="Brodie E.L."/>
            <person name="Williams K.H."/>
            <person name="Hubbard S.S."/>
            <person name="Banfield J.F."/>
        </authorList>
    </citation>
    <scope>NUCLEOTIDE SEQUENCE [LARGE SCALE GENOMIC DNA]</scope>
</reference>
<dbReference type="AlphaFoldDB" id="A0A1G2BVW6"/>
<evidence type="ECO:0008006" key="3">
    <source>
        <dbReference type="Google" id="ProtNLM"/>
    </source>
</evidence>
<evidence type="ECO:0000313" key="2">
    <source>
        <dbReference type="Proteomes" id="UP000177626"/>
    </source>
</evidence>